<dbReference type="Proteomes" id="UP000037210">
    <property type="component" value="Unassembled WGS sequence"/>
</dbReference>
<evidence type="ECO:0000313" key="1">
    <source>
        <dbReference type="EMBL" id="KON30748.1"/>
    </source>
</evidence>
<protein>
    <submittedName>
        <fullName evidence="1">Uncharacterized protein</fullName>
    </submittedName>
</protein>
<gene>
    <name evidence="1" type="ORF">AC482_03055</name>
</gene>
<dbReference type="AlphaFoldDB" id="A0A0M0BQ95"/>
<proteinExistence type="predicted"/>
<reference evidence="1 2" key="1">
    <citation type="submission" date="2015-06" db="EMBL/GenBank/DDBJ databases">
        <title>New insights into the roles of widespread benthic archaea in carbon and nitrogen cycling.</title>
        <authorList>
            <person name="Lazar C.S."/>
            <person name="Baker B.J."/>
            <person name="Seitz K.W."/>
            <person name="Hyde A.S."/>
            <person name="Dick G.J."/>
            <person name="Hinrichs K.-U."/>
            <person name="Teske A.P."/>
        </authorList>
    </citation>
    <scope>NUCLEOTIDE SEQUENCE [LARGE SCALE GENOMIC DNA]</scope>
    <source>
        <strain evidence="1">DG-45</strain>
    </source>
</reference>
<organism evidence="1 2">
    <name type="scientific">miscellaneous Crenarchaeota group-15 archaeon DG-45</name>
    <dbReference type="NCBI Taxonomy" id="1685127"/>
    <lineage>
        <taxon>Archaea</taxon>
        <taxon>Candidatus Bathyarchaeota</taxon>
        <taxon>MCG-15</taxon>
    </lineage>
</organism>
<evidence type="ECO:0000313" key="2">
    <source>
        <dbReference type="Proteomes" id="UP000037210"/>
    </source>
</evidence>
<dbReference type="EMBL" id="LFWZ01000022">
    <property type="protein sequence ID" value="KON30748.1"/>
    <property type="molecule type" value="Genomic_DNA"/>
</dbReference>
<comment type="caution">
    <text evidence="1">The sequence shown here is derived from an EMBL/GenBank/DDBJ whole genome shotgun (WGS) entry which is preliminary data.</text>
</comment>
<name>A0A0M0BQ95_9ARCH</name>
<accession>A0A0M0BQ95</accession>
<sequence length="118" mass="13527">MNAPRAARGVVTDFFKSVLERRFSDAERAINDVREKRFDEDEFKAGYINALEGILLSVRSGDERDFVNRAPLEAESREGYGRRFGEFSREGVHAPFDVGFFSAWSDFMRYKLGTEDDG</sequence>